<accession>A0A9W8UNS6</accession>
<evidence type="ECO:0000313" key="2">
    <source>
        <dbReference type="EMBL" id="KAJ4155329.1"/>
    </source>
</evidence>
<dbReference type="RefSeq" id="XP_056055453.1">
    <property type="nucleotide sequence ID" value="XM_056198510.1"/>
</dbReference>
<gene>
    <name evidence="2" type="ORF">LMH87_000583</name>
</gene>
<organism evidence="2 3">
    <name type="scientific">Akanthomyces muscarius</name>
    <name type="common">Entomopathogenic fungus</name>
    <name type="synonym">Lecanicillium muscarium</name>
    <dbReference type="NCBI Taxonomy" id="2231603"/>
    <lineage>
        <taxon>Eukaryota</taxon>
        <taxon>Fungi</taxon>
        <taxon>Dikarya</taxon>
        <taxon>Ascomycota</taxon>
        <taxon>Pezizomycotina</taxon>
        <taxon>Sordariomycetes</taxon>
        <taxon>Hypocreomycetidae</taxon>
        <taxon>Hypocreales</taxon>
        <taxon>Cordycipitaceae</taxon>
        <taxon>Akanthomyces</taxon>
    </lineage>
</organism>
<name>A0A9W8UNS6_AKAMU</name>
<dbReference type="KEGG" id="amus:LMH87_000583"/>
<dbReference type="AlphaFoldDB" id="A0A9W8UNS6"/>
<feature type="compositionally biased region" description="Basic residues" evidence="1">
    <location>
        <begin position="67"/>
        <end position="80"/>
    </location>
</feature>
<keyword evidence="3" id="KW-1185">Reference proteome</keyword>
<sequence length="91" mass="10415">MMRTPKASLARVTHSSATGPIGKFRKKFAYSEWQLRVQPHLGLGRSCFVLFPRSKAALLGLCRPQHRMRHHGQSRLRPVRAHLSWSGPTRM</sequence>
<reference evidence="2" key="1">
    <citation type="journal article" date="2023" name="Access Microbiol">
        <title>De-novo genome assembly for Akanthomyces muscarius, a biocontrol agent of insect agricultural pests.</title>
        <authorList>
            <person name="Erdos Z."/>
            <person name="Studholme D.J."/>
            <person name="Raymond B."/>
            <person name="Sharma M."/>
        </authorList>
    </citation>
    <scope>NUCLEOTIDE SEQUENCE</scope>
    <source>
        <strain evidence="2">Ve6</strain>
    </source>
</reference>
<feature type="region of interest" description="Disordered" evidence="1">
    <location>
        <begin position="67"/>
        <end position="91"/>
    </location>
</feature>
<evidence type="ECO:0000256" key="1">
    <source>
        <dbReference type="SAM" id="MobiDB-lite"/>
    </source>
</evidence>
<dbReference type="Proteomes" id="UP001144673">
    <property type="component" value="Chromosome 6"/>
</dbReference>
<dbReference type="GeneID" id="80887742"/>
<proteinExistence type="predicted"/>
<comment type="caution">
    <text evidence="2">The sequence shown here is derived from an EMBL/GenBank/DDBJ whole genome shotgun (WGS) entry which is preliminary data.</text>
</comment>
<protein>
    <submittedName>
        <fullName evidence="2">Uncharacterized protein</fullName>
    </submittedName>
</protein>
<evidence type="ECO:0000313" key="3">
    <source>
        <dbReference type="Proteomes" id="UP001144673"/>
    </source>
</evidence>
<dbReference type="EMBL" id="JAJHUN010000007">
    <property type="protein sequence ID" value="KAJ4155329.1"/>
    <property type="molecule type" value="Genomic_DNA"/>
</dbReference>